<feature type="chain" id="PRO_5017458024" evidence="1">
    <location>
        <begin position="25"/>
        <end position="255"/>
    </location>
</feature>
<dbReference type="Pfam" id="PF08238">
    <property type="entry name" value="Sel1"/>
    <property type="match status" value="3"/>
</dbReference>
<dbReference type="OrthoDB" id="6466104at2"/>
<evidence type="ECO:0000313" key="2">
    <source>
        <dbReference type="EMBL" id="RJY07354.1"/>
    </source>
</evidence>
<dbReference type="PANTHER" id="PTHR11102">
    <property type="entry name" value="SEL-1-LIKE PROTEIN"/>
    <property type="match status" value="1"/>
</dbReference>
<proteinExistence type="predicted"/>
<dbReference type="SUPFAM" id="SSF81901">
    <property type="entry name" value="HCP-like"/>
    <property type="match status" value="1"/>
</dbReference>
<comment type="caution">
    <text evidence="2">The sequence shown here is derived from an EMBL/GenBank/DDBJ whole genome shotgun (WGS) entry which is preliminary data.</text>
</comment>
<gene>
    <name evidence="2" type="ORF">D5R81_15990</name>
</gene>
<protein>
    <submittedName>
        <fullName evidence="2">Sel1 repeat family protein</fullName>
    </submittedName>
</protein>
<sequence>MDIMKLASGFLVLCLGFFSQSSFAFPTPQPQAEKVASKIAFIQVKAEQGRAEAQYLYGLLLMSGRIIERDIGLGVHWLTLAAQQGHKKAQRFIADIAFDGKLVPRDLKLAEKWYLEQGTQWSHFRLGFIYAAGGDGIERNCGKAIKQFLQSEDELSKSNAVWVMATCPDAEYRNGERAVELGKQLYLSNPTSLTIIDNLAAAYAELGEFKTAIELQTKAIAFVKEEQKSDLSNELKQRLALYQKHQAVREVIVLP</sequence>
<dbReference type="AlphaFoldDB" id="A0A3A6TG12"/>
<dbReference type="RefSeq" id="WP_121854627.1">
    <property type="nucleotide sequence ID" value="NZ_CP037952.1"/>
</dbReference>
<dbReference type="SMART" id="SM00671">
    <property type="entry name" value="SEL1"/>
    <property type="match status" value="3"/>
</dbReference>
<accession>A0A3A6TG12</accession>
<dbReference type="InterPro" id="IPR006597">
    <property type="entry name" value="Sel1-like"/>
</dbReference>
<evidence type="ECO:0000313" key="3">
    <source>
        <dbReference type="Proteomes" id="UP000273022"/>
    </source>
</evidence>
<dbReference type="PANTHER" id="PTHR11102:SF160">
    <property type="entry name" value="ERAD-ASSOCIATED E3 UBIQUITIN-PROTEIN LIGASE COMPONENT HRD3"/>
    <property type="match status" value="1"/>
</dbReference>
<dbReference type="EMBL" id="QYYH01000124">
    <property type="protein sequence ID" value="RJY07354.1"/>
    <property type="molecule type" value="Genomic_DNA"/>
</dbReference>
<evidence type="ECO:0000256" key="1">
    <source>
        <dbReference type="SAM" id="SignalP"/>
    </source>
</evidence>
<keyword evidence="3" id="KW-1185">Reference proteome</keyword>
<reference evidence="2 3" key="1">
    <citation type="submission" date="2018-09" db="EMBL/GenBank/DDBJ databases">
        <title>Phylogeny of the Shewanellaceae, and recommendation for two new genera, Pseudoshewanella and Parashewanella.</title>
        <authorList>
            <person name="Wang G."/>
        </authorList>
    </citation>
    <scope>NUCLEOTIDE SEQUENCE [LARGE SCALE GENOMIC DNA]</scope>
    <source>
        <strain evidence="2 3">KCTC 22492</strain>
    </source>
</reference>
<dbReference type="Gene3D" id="1.25.40.10">
    <property type="entry name" value="Tetratricopeptide repeat domain"/>
    <property type="match status" value="2"/>
</dbReference>
<organism evidence="2 3">
    <name type="scientific">Parashewanella spongiae</name>
    <dbReference type="NCBI Taxonomy" id="342950"/>
    <lineage>
        <taxon>Bacteria</taxon>
        <taxon>Pseudomonadati</taxon>
        <taxon>Pseudomonadota</taxon>
        <taxon>Gammaproteobacteria</taxon>
        <taxon>Alteromonadales</taxon>
        <taxon>Shewanellaceae</taxon>
        <taxon>Parashewanella</taxon>
    </lineage>
</organism>
<keyword evidence="1" id="KW-0732">Signal</keyword>
<dbReference type="Proteomes" id="UP000273022">
    <property type="component" value="Unassembled WGS sequence"/>
</dbReference>
<name>A0A3A6TG12_9GAMM</name>
<dbReference type="InterPro" id="IPR011990">
    <property type="entry name" value="TPR-like_helical_dom_sf"/>
</dbReference>
<feature type="signal peptide" evidence="1">
    <location>
        <begin position="1"/>
        <end position="24"/>
    </location>
</feature>
<dbReference type="InterPro" id="IPR050767">
    <property type="entry name" value="Sel1_AlgK"/>
</dbReference>